<comment type="subcellular location">
    <subcellularLocation>
        <location evidence="1">Membrane</location>
        <topology evidence="1">Multi-pass membrane protein</topology>
    </subcellularLocation>
</comment>
<feature type="transmembrane region" description="Helical" evidence="5">
    <location>
        <begin position="331"/>
        <end position="353"/>
    </location>
</feature>
<feature type="transmembrane region" description="Helical" evidence="5">
    <location>
        <begin position="490"/>
        <end position="506"/>
    </location>
</feature>
<dbReference type="GO" id="GO:0016020">
    <property type="term" value="C:membrane"/>
    <property type="evidence" value="ECO:0007669"/>
    <property type="project" value="UniProtKB-SubCell"/>
</dbReference>
<dbReference type="Proteomes" id="UP000289857">
    <property type="component" value="Unassembled WGS sequence"/>
</dbReference>
<keyword evidence="8" id="KW-1185">Reference proteome</keyword>
<keyword evidence="7" id="KW-0378">Hydrolase</keyword>
<dbReference type="SUPFAM" id="SSF144091">
    <property type="entry name" value="Rhomboid-like"/>
    <property type="match status" value="1"/>
</dbReference>
<name>A0A4Q1K350_9FLAO</name>
<evidence type="ECO:0000256" key="1">
    <source>
        <dbReference type="ARBA" id="ARBA00004141"/>
    </source>
</evidence>
<comment type="caution">
    <text evidence="7">The sequence shown here is derived from an EMBL/GenBank/DDBJ whole genome shotgun (WGS) entry which is preliminary data.</text>
</comment>
<dbReference type="RefSeq" id="WP_129462427.1">
    <property type="nucleotide sequence ID" value="NZ_SBKN01000010.1"/>
</dbReference>
<sequence>MEPLPLIAKIRLLFPRLLMGLVICSGYLSILHVLFVIPHIGLIWEEDIVLFFIPMVSALVWLFLMRNSFRYFERVGRYSSRMLVIYSFFFLLFGNMMVQQLVHHLAGEKHTVARTSAITYSPYYATYLIKDWKIDTSQVTDVRSYSVTGRLDTDLNLHMTAIVPLVDTIHPKASKQHRIWLLHSYSETLANAYDSDAAKQKKLDHQCSIWLREVKTKTFTFTSFHRLDKHYERQTFQKVATGLKGTTSQPLILLEGAVDAEGDFLYDAFFSVFLFILFFGAIGFALLQSAHPIASHLRYGIAFDDYCADLDNASGWIPAILPRYRYLLTPWLIVGSIGLFIFRFAGGLHFGYFDTDELIAMGALLPETYNWRLLTAPFIESSIINLGFQVLCWYYLGQLLEPVVPWKTRLRLFIYSTLLSGYLHAAWSSAPCFTGALGGTMGWFGLLIALWYDTEWDYWDKERYKITFRWVIALFIAALGCGIMSDADDLAAYVIVFIFGMFFKTARKKTLVFPDVQEQARPSSE</sequence>
<feature type="transmembrane region" description="Helical" evidence="5">
    <location>
        <begin position="466"/>
        <end position="484"/>
    </location>
</feature>
<reference evidence="8" key="1">
    <citation type="submission" date="2019-01" db="EMBL/GenBank/DDBJ databases">
        <title>Cytophagaceae bacterium strain CAR-16.</title>
        <authorList>
            <person name="Chen W.-M."/>
        </authorList>
    </citation>
    <scope>NUCLEOTIDE SEQUENCE [LARGE SCALE GENOMIC DNA]</scope>
    <source>
        <strain evidence="8">WWJ-16</strain>
    </source>
</reference>
<dbReference type="GO" id="GO:0006508">
    <property type="term" value="P:proteolysis"/>
    <property type="evidence" value="ECO:0007669"/>
    <property type="project" value="UniProtKB-KW"/>
</dbReference>
<proteinExistence type="predicted"/>
<accession>A0A4Q1K350</accession>
<dbReference type="GO" id="GO:0004252">
    <property type="term" value="F:serine-type endopeptidase activity"/>
    <property type="evidence" value="ECO:0007669"/>
    <property type="project" value="InterPro"/>
</dbReference>
<evidence type="ECO:0000256" key="2">
    <source>
        <dbReference type="ARBA" id="ARBA00022692"/>
    </source>
</evidence>
<organism evidence="7 8">
    <name type="scientific">Flavobacterium stagni</name>
    <dbReference type="NCBI Taxonomy" id="2506421"/>
    <lineage>
        <taxon>Bacteria</taxon>
        <taxon>Pseudomonadati</taxon>
        <taxon>Bacteroidota</taxon>
        <taxon>Flavobacteriia</taxon>
        <taxon>Flavobacteriales</taxon>
        <taxon>Flavobacteriaceae</taxon>
        <taxon>Flavobacterium</taxon>
    </lineage>
</organism>
<feature type="transmembrane region" description="Helical" evidence="5">
    <location>
        <begin position="84"/>
        <end position="102"/>
    </location>
</feature>
<dbReference type="InterPro" id="IPR035952">
    <property type="entry name" value="Rhomboid-like_sf"/>
</dbReference>
<feature type="transmembrane region" description="Helical" evidence="5">
    <location>
        <begin position="268"/>
        <end position="287"/>
    </location>
</feature>
<feature type="transmembrane region" description="Helical" evidence="5">
    <location>
        <begin position="373"/>
        <end position="396"/>
    </location>
</feature>
<feature type="transmembrane region" description="Helical" evidence="5">
    <location>
        <begin position="48"/>
        <end position="64"/>
    </location>
</feature>
<keyword evidence="7" id="KW-0645">Protease</keyword>
<evidence type="ECO:0000256" key="3">
    <source>
        <dbReference type="ARBA" id="ARBA00022989"/>
    </source>
</evidence>
<protein>
    <submittedName>
        <fullName evidence="7">Rhomboid family intramembrane serine protease</fullName>
    </submittedName>
</protein>
<dbReference type="EMBL" id="SBKN01000010">
    <property type="protein sequence ID" value="RXR20206.1"/>
    <property type="molecule type" value="Genomic_DNA"/>
</dbReference>
<dbReference type="InterPro" id="IPR022764">
    <property type="entry name" value="Peptidase_S54_rhomboid_dom"/>
</dbReference>
<feature type="domain" description="Peptidase S54 rhomboid" evidence="6">
    <location>
        <begin position="371"/>
        <end position="503"/>
    </location>
</feature>
<dbReference type="Pfam" id="PF01694">
    <property type="entry name" value="Rhomboid"/>
    <property type="match status" value="1"/>
</dbReference>
<dbReference type="AlphaFoldDB" id="A0A4Q1K350"/>
<evidence type="ECO:0000313" key="7">
    <source>
        <dbReference type="EMBL" id="RXR20206.1"/>
    </source>
</evidence>
<evidence type="ECO:0000313" key="8">
    <source>
        <dbReference type="Proteomes" id="UP000289857"/>
    </source>
</evidence>
<feature type="transmembrane region" description="Helical" evidence="5">
    <location>
        <begin position="408"/>
        <end position="427"/>
    </location>
</feature>
<gene>
    <name evidence="7" type="ORF">EQG61_13225</name>
</gene>
<keyword evidence="4 5" id="KW-0472">Membrane</keyword>
<feature type="transmembrane region" description="Helical" evidence="5">
    <location>
        <begin position="433"/>
        <end position="454"/>
    </location>
</feature>
<evidence type="ECO:0000256" key="4">
    <source>
        <dbReference type="ARBA" id="ARBA00023136"/>
    </source>
</evidence>
<evidence type="ECO:0000256" key="5">
    <source>
        <dbReference type="SAM" id="Phobius"/>
    </source>
</evidence>
<dbReference type="Gene3D" id="1.20.1540.10">
    <property type="entry name" value="Rhomboid-like"/>
    <property type="match status" value="1"/>
</dbReference>
<feature type="transmembrane region" description="Helical" evidence="5">
    <location>
        <begin position="12"/>
        <end position="36"/>
    </location>
</feature>
<keyword evidence="3 5" id="KW-1133">Transmembrane helix</keyword>
<keyword evidence="2 5" id="KW-0812">Transmembrane</keyword>
<evidence type="ECO:0000259" key="6">
    <source>
        <dbReference type="Pfam" id="PF01694"/>
    </source>
</evidence>